<feature type="transmembrane region" description="Helical" evidence="1">
    <location>
        <begin position="151"/>
        <end position="173"/>
    </location>
</feature>
<dbReference type="AlphaFoldDB" id="A0A369KAK3"/>
<organism evidence="2 3">
    <name type="scientific">Hypsizygus marmoreus</name>
    <name type="common">White beech mushroom</name>
    <name type="synonym">Agaricus marmoreus</name>
    <dbReference type="NCBI Taxonomy" id="39966"/>
    <lineage>
        <taxon>Eukaryota</taxon>
        <taxon>Fungi</taxon>
        <taxon>Dikarya</taxon>
        <taxon>Basidiomycota</taxon>
        <taxon>Agaricomycotina</taxon>
        <taxon>Agaricomycetes</taxon>
        <taxon>Agaricomycetidae</taxon>
        <taxon>Agaricales</taxon>
        <taxon>Tricholomatineae</taxon>
        <taxon>Lyophyllaceae</taxon>
        <taxon>Hypsizygus</taxon>
    </lineage>
</organism>
<reference evidence="2" key="1">
    <citation type="submission" date="2018-04" db="EMBL/GenBank/DDBJ databases">
        <title>Whole genome sequencing of Hypsizygus marmoreus.</title>
        <authorList>
            <person name="Choi I.-G."/>
            <person name="Min B."/>
            <person name="Kim J.-G."/>
            <person name="Kim S."/>
            <person name="Oh Y.-L."/>
            <person name="Kong W.-S."/>
            <person name="Park H."/>
            <person name="Jeong J."/>
            <person name="Song E.-S."/>
        </authorList>
    </citation>
    <scope>NUCLEOTIDE SEQUENCE [LARGE SCALE GENOMIC DNA]</scope>
    <source>
        <strain evidence="2">51987-8</strain>
    </source>
</reference>
<name>A0A369KAK3_HYPMA</name>
<proteinExistence type="predicted"/>
<keyword evidence="1" id="KW-0472">Membrane</keyword>
<keyword evidence="3" id="KW-1185">Reference proteome</keyword>
<keyword evidence="1" id="KW-1133">Transmembrane helix</keyword>
<sequence>MAGIDTAPSPLPCAPIAPNLVSPPSTLSCFLLPFISASVLRVRLVILRSWSRDARSPYAYPHQPPRPREFDDTKMIVVANAKPARTHVAAFYHVTLAYGVPALAVSYVLLAMYPYFYDCSNPALFRCLSQAHLVLSVHPHLRTSSASYPTLILRTIIPAVARFLSFLIPCPLLHVSTLD</sequence>
<accession>A0A369KAK3</accession>
<gene>
    <name evidence="2" type="ORF">Hypma_007120</name>
</gene>
<dbReference type="Proteomes" id="UP000076154">
    <property type="component" value="Unassembled WGS sequence"/>
</dbReference>
<comment type="caution">
    <text evidence="2">The sequence shown here is derived from an EMBL/GenBank/DDBJ whole genome shotgun (WGS) entry which is preliminary data.</text>
</comment>
<dbReference type="InParanoid" id="A0A369KAK3"/>
<evidence type="ECO:0000313" key="2">
    <source>
        <dbReference type="EMBL" id="RDB30480.1"/>
    </source>
</evidence>
<keyword evidence="1" id="KW-0812">Transmembrane</keyword>
<feature type="transmembrane region" description="Helical" evidence="1">
    <location>
        <begin position="25"/>
        <end position="46"/>
    </location>
</feature>
<evidence type="ECO:0000256" key="1">
    <source>
        <dbReference type="SAM" id="Phobius"/>
    </source>
</evidence>
<protein>
    <submittedName>
        <fullName evidence="2">Uncharacterized protein</fullName>
    </submittedName>
</protein>
<evidence type="ECO:0000313" key="3">
    <source>
        <dbReference type="Proteomes" id="UP000076154"/>
    </source>
</evidence>
<dbReference type="EMBL" id="LUEZ02000005">
    <property type="protein sequence ID" value="RDB30480.1"/>
    <property type="molecule type" value="Genomic_DNA"/>
</dbReference>
<feature type="transmembrane region" description="Helical" evidence="1">
    <location>
        <begin position="90"/>
        <end position="116"/>
    </location>
</feature>